<dbReference type="OMA" id="ETHVHHP"/>
<accession>T0Q464</accession>
<keyword evidence="2" id="KW-1185">Reference proteome</keyword>
<reference evidence="1 2" key="1">
    <citation type="submission" date="2012-04" db="EMBL/GenBank/DDBJ databases">
        <title>The Genome Sequence of Saprolegnia declina VS20.</title>
        <authorList>
            <consortium name="The Broad Institute Genome Sequencing Platform"/>
            <person name="Russ C."/>
            <person name="Nusbaum C."/>
            <person name="Tyler B."/>
            <person name="van West P."/>
            <person name="Dieguez-Uribeondo J."/>
            <person name="de Bruijn I."/>
            <person name="Tripathy S."/>
            <person name="Jiang R."/>
            <person name="Young S.K."/>
            <person name="Zeng Q."/>
            <person name="Gargeya S."/>
            <person name="Fitzgerald M."/>
            <person name="Haas B."/>
            <person name="Abouelleil A."/>
            <person name="Alvarado L."/>
            <person name="Arachchi H.M."/>
            <person name="Berlin A."/>
            <person name="Chapman S.B."/>
            <person name="Goldberg J."/>
            <person name="Griggs A."/>
            <person name="Gujja S."/>
            <person name="Hansen M."/>
            <person name="Howarth C."/>
            <person name="Imamovic A."/>
            <person name="Larimer J."/>
            <person name="McCowen C."/>
            <person name="Montmayeur A."/>
            <person name="Murphy C."/>
            <person name="Neiman D."/>
            <person name="Pearson M."/>
            <person name="Priest M."/>
            <person name="Roberts A."/>
            <person name="Saif S."/>
            <person name="Shea T."/>
            <person name="Sisk P."/>
            <person name="Sykes S."/>
            <person name="Wortman J."/>
            <person name="Nusbaum C."/>
            <person name="Birren B."/>
        </authorList>
    </citation>
    <scope>NUCLEOTIDE SEQUENCE [LARGE SCALE GENOMIC DNA]</scope>
    <source>
        <strain evidence="1 2">VS20</strain>
    </source>
</reference>
<dbReference type="EMBL" id="JH767184">
    <property type="protein sequence ID" value="EQC29381.1"/>
    <property type="molecule type" value="Genomic_DNA"/>
</dbReference>
<sequence>MDRAVRSAIDQVTLDPAWPEVLDVLYSSLATCVAAFETNPSACQVVLSLCGETFQQRYYPQTRSLGYLVHEPYMSNETRIALSAQLYPRLLANLADHMASTQAFESPCFRRLQRGLEASLHGAMPPTPHVSAIPTLLTFLARAFLTPSVHDPVLDVQQAHIESALLQQVRGRSLPPPLRTWVWTKCLLGRANVDDTTWRLKASQTLLGVSEPWRSPVAPMLFRLVRDAIRDDYPQFMDCDGHGTLQARVEGLLNQHYVLTRSHSAFFVALALPIAIMWPEKSGRDVDLLSAFARLLETHVHHPIRGDAVAGSQRIWRRLAAEQPRLYQHIEGVFGDLPAAKKRLAMLEAPSELFEVAASQLRGLPP</sequence>
<proteinExistence type="predicted"/>
<dbReference type="AlphaFoldDB" id="T0Q464"/>
<evidence type="ECO:0000313" key="2">
    <source>
        <dbReference type="Proteomes" id="UP000030762"/>
    </source>
</evidence>
<organism evidence="1 2">
    <name type="scientific">Saprolegnia diclina (strain VS20)</name>
    <dbReference type="NCBI Taxonomy" id="1156394"/>
    <lineage>
        <taxon>Eukaryota</taxon>
        <taxon>Sar</taxon>
        <taxon>Stramenopiles</taxon>
        <taxon>Oomycota</taxon>
        <taxon>Saprolegniomycetes</taxon>
        <taxon>Saprolegniales</taxon>
        <taxon>Saprolegniaceae</taxon>
        <taxon>Saprolegnia</taxon>
    </lineage>
</organism>
<dbReference type="GeneID" id="19953571"/>
<dbReference type="Proteomes" id="UP000030762">
    <property type="component" value="Unassembled WGS sequence"/>
</dbReference>
<dbReference type="InParanoid" id="T0Q464"/>
<evidence type="ECO:0000313" key="1">
    <source>
        <dbReference type="EMBL" id="EQC29381.1"/>
    </source>
</evidence>
<protein>
    <submittedName>
        <fullName evidence="1">Uncharacterized protein</fullName>
    </submittedName>
</protein>
<name>T0Q464_SAPDV</name>
<dbReference type="RefSeq" id="XP_008617148.1">
    <property type="nucleotide sequence ID" value="XM_008618926.1"/>
</dbReference>
<gene>
    <name evidence="1" type="ORF">SDRG_12844</name>
</gene>
<dbReference type="VEuPathDB" id="FungiDB:SDRG_12844"/>
<dbReference type="OrthoDB" id="64107at2759"/>